<evidence type="ECO:0000256" key="8">
    <source>
        <dbReference type="ARBA" id="ARBA00044454"/>
    </source>
</evidence>
<feature type="domain" description="Thiamine pyrophosphate enzyme N-terminal TPP-binding" evidence="13">
    <location>
        <begin position="4"/>
        <end position="117"/>
    </location>
</feature>
<evidence type="ECO:0000256" key="1">
    <source>
        <dbReference type="ARBA" id="ARBA00001964"/>
    </source>
</evidence>
<dbReference type="InterPro" id="IPR011766">
    <property type="entry name" value="TPP_enzyme_TPP-bd"/>
</dbReference>
<evidence type="ECO:0000256" key="2">
    <source>
        <dbReference type="ARBA" id="ARBA00007812"/>
    </source>
</evidence>
<sequence>MVYGAKLIAQSLHDLGVQVIFGLPGLPVIDIAQEAMNLGIRFISFRNEQAAVYAATGYGYLTGRPGICLSVGGPGMLHIMAGIPHAMANAWPLLVLSGASETHNANKGAFQEVDAIPMITPISKLALRPPYAHMVPDFIRDAYRIAMFGRPGPTYIDLPADIILGHFEVPRKKLAPLTETPRSTAPANKIRDIAQAIKSGKAPLVVLGKGASYSQSEKQIRALIDQTGLPFVPSPMAKGVVPDSSPNNYSAARSTALNEADVVLVLGGRLNWVLSFGLPPKWRADATIIQVDLCAEEIGKNGGHPTLSVVGDIGLVVEALTSQLKGWQWQGKSTPFYKTLQAAKSKNEAKAAKKAAGDKVPMSYERAFNVIKETLDRLSNPDDGNIVYCSEGANAMDISRSIFTMEHPRIRMDAGTYATMGVGLGYAIAAFAAYNFTNPEGVAGKKERKKIIAIEGDSAFGLSGMEVETMARYQMDIIVFVINNSGLYRGDSDTREGWSERQKVSVEGRTGESPGLSATSLGYETAYEKVADMAGGIGYVTRTSDELKKATEEGFKAKVPVVINVLVDPQADLVMDFSWLDMAPPDQKKSKL</sequence>
<protein>
    <recommendedName>
        <fullName evidence="9">2-hydroxyacyl-CoA lyase</fullName>
        <ecNumber evidence="9">4.1.2.63</ecNumber>
    </recommendedName>
</protein>
<dbReference type="PANTHER" id="PTHR43710">
    <property type="entry name" value="2-HYDROXYACYL-COA LYASE"/>
    <property type="match status" value="1"/>
</dbReference>
<dbReference type="GO" id="GO:0030976">
    <property type="term" value="F:thiamine pyrophosphate binding"/>
    <property type="evidence" value="ECO:0007669"/>
    <property type="project" value="InterPro"/>
</dbReference>
<dbReference type="FunFam" id="3.40.50.970:FF:000071">
    <property type="entry name" value="2-hydroxyphytanoyl-CoA lyase, putative"/>
    <property type="match status" value="1"/>
</dbReference>
<feature type="domain" description="Thiamine pyrophosphate enzyme central" evidence="11">
    <location>
        <begin position="190"/>
        <end position="320"/>
    </location>
</feature>
<dbReference type="SUPFAM" id="SSF52518">
    <property type="entry name" value="Thiamin diphosphate-binding fold (THDP-binding)"/>
    <property type="match status" value="2"/>
</dbReference>
<keyword evidence="3" id="KW-0479">Metal-binding</keyword>
<evidence type="ECO:0000259" key="11">
    <source>
        <dbReference type="Pfam" id="PF00205"/>
    </source>
</evidence>
<dbReference type="EC" id="4.1.2.63" evidence="9"/>
<dbReference type="InterPro" id="IPR045025">
    <property type="entry name" value="HACL1-like"/>
</dbReference>
<dbReference type="Gene3D" id="3.40.50.970">
    <property type="match status" value="2"/>
</dbReference>
<dbReference type="AlphaFoldDB" id="A0A6A6PSC3"/>
<name>A0A6A6PSC3_9PEZI</name>
<dbReference type="InterPro" id="IPR029061">
    <property type="entry name" value="THDP-binding"/>
</dbReference>
<keyword evidence="4" id="KW-0460">Magnesium</keyword>
<evidence type="ECO:0000256" key="4">
    <source>
        <dbReference type="ARBA" id="ARBA00022842"/>
    </source>
</evidence>
<dbReference type="Proteomes" id="UP000799767">
    <property type="component" value="Unassembled WGS sequence"/>
</dbReference>
<reference evidence="14" key="1">
    <citation type="journal article" date="2020" name="Stud. Mycol.">
        <title>101 Dothideomycetes genomes: a test case for predicting lifestyles and emergence of pathogens.</title>
        <authorList>
            <person name="Haridas S."/>
            <person name="Albert R."/>
            <person name="Binder M."/>
            <person name="Bloem J."/>
            <person name="Labutti K."/>
            <person name="Salamov A."/>
            <person name="Andreopoulos B."/>
            <person name="Baker S."/>
            <person name="Barry K."/>
            <person name="Bills G."/>
            <person name="Bluhm B."/>
            <person name="Cannon C."/>
            <person name="Castanera R."/>
            <person name="Culley D."/>
            <person name="Daum C."/>
            <person name="Ezra D."/>
            <person name="Gonzalez J."/>
            <person name="Henrissat B."/>
            <person name="Kuo A."/>
            <person name="Liang C."/>
            <person name="Lipzen A."/>
            <person name="Lutzoni F."/>
            <person name="Magnuson J."/>
            <person name="Mondo S."/>
            <person name="Nolan M."/>
            <person name="Ohm R."/>
            <person name="Pangilinan J."/>
            <person name="Park H.-J."/>
            <person name="Ramirez L."/>
            <person name="Alfaro M."/>
            <person name="Sun H."/>
            <person name="Tritt A."/>
            <person name="Yoshinaga Y."/>
            <person name="Zwiers L.-H."/>
            <person name="Turgeon B."/>
            <person name="Goodwin S."/>
            <person name="Spatafora J."/>
            <person name="Crous P."/>
            <person name="Grigoriev I."/>
        </authorList>
    </citation>
    <scope>NUCLEOTIDE SEQUENCE</scope>
    <source>
        <strain evidence="14">CBS 113389</strain>
    </source>
</reference>
<dbReference type="RefSeq" id="XP_033589452.1">
    <property type="nucleotide sequence ID" value="XM_033733448.1"/>
</dbReference>
<evidence type="ECO:0000313" key="15">
    <source>
        <dbReference type="Proteomes" id="UP000799767"/>
    </source>
</evidence>
<evidence type="ECO:0000256" key="6">
    <source>
        <dbReference type="ARBA" id="ARBA00023239"/>
    </source>
</evidence>
<evidence type="ECO:0000256" key="9">
    <source>
        <dbReference type="ARBA" id="ARBA00044518"/>
    </source>
</evidence>
<dbReference type="Gene3D" id="3.40.50.1220">
    <property type="entry name" value="TPP-binding domain"/>
    <property type="match status" value="1"/>
</dbReference>
<evidence type="ECO:0000256" key="5">
    <source>
        <dbReference type="ARBA" id="ARBA00023052"/>
    </source>
</evidence>
<proteinExistence type="inferred from homology"/>
<feature type="domain" description="Thiamine pyrophosphate enzyme TPP-binding" evidence="12">
    <location>
        <begin position="394"/>
        <end position="565"/>
    </location>
</feature>
<evidence type="ECO:0000256" key="7">
    <source>
        <dbReference type="ARBA" id="ARBA00044451"/>
    </source>
</evidence>
<dbReference type="PANTHER" id="PTHR43710:SF2">
    <property type="entry name" value="2-HYDROXYACYL-COA LYASE 1"/>
    <property type="match status" value="1"/>
</dbReference>
<comment type="catalytic activity">
    <reaction evidence="8">
        <text>an (R)-2-hydroxy-long-chain-fatty acyl-CoA = a long-chain fatty aldehyde + formyl-CoA</text>
        <dbReference type="Rhea" id="RHEA:67444"/>
        <dbReference type="ChEBI" id="CHEBI:17176"/>
        <dbReference type="ChEBI" id="CHEBI:57376"/>
        <dbReference type="ChEBI" id="CHEBI:170012"/>
        <dbReference type="EC" id="4.1.2.63"/>
    </reaction>
    <physiologicalReaction direction="left-to-right" evidence="8">
        <dbReference type="Rhea" id="RHEA:67445"/>
    </physiologicalReaction>
</comment>
<dbReference type="InterPro" id="IPR012001">
    <property type="entry name" value="Thiamin_PyroP_enz_TPP-bd_dom"/>
</dbReference>
<dbReference type="GO" id="GO:0005777">
    <property type="term" value="C:peroxisome"/>
    <property type="evidence" value="ECO:0007669"/>
    <property type="project" value="TreeGrafter"/>
</dbReference>
<dbReference type="InterPro" id="IPR012000">
    <property type="entry name" value="Thiamin_PyroP_enz_cen_dom"/>
</dbReference>
<dbReference type="Pfam" id="PF02776">
    <property type="entry name" value="TPP_enzyme_N"/>
    <property type="match status" value="1"/>
</dbReference>
<evidence type="ECO:0000313" key="14">
    <source>
        <dbReference type="EMBL" id="KAF2482882.1"/>
    </source>
</evidence>
<dbReference type="CDD" id="cd02004">
    <property type="entry name" value="TPP_BZL_OCoD_HPCL"/>
    <property type="match status" value="1"/>
</dbReference>
<accession>A0A6A6PSC3</accession>
<comment type="cofactor">
    <cofactor evidence="1">
        <name>thiamine diphosphate</name>
        <dbReference type="ChEBI" id="CHEBI:58937"/>
    </cofactor>
</comment>
<evidence type="ECO:0000259" key="13">
    <source>
        <dbReference type="Pfam" id="PF02776"/>
    </source>
</evidence>
<dbReference type="CDD" id="cd07035">
    <property type="entry name" value="TPP_PYR_POX_like"/>
    <property type="match status" value="1"/>
</dbReference>
<dbReference type="GO" id="GO:0106359">
    <property type="term" value="F:2-hydroxyacyl-CoA lyase activity"/>
    <property type="evidence" value="ECO:0007669"/>
    <property type="project" value="UniProtKB-EC"/>
</dbReference>
<keyword evidence="15" id="KW-1185">Reference proteome</keyword>
<dbReference type="GO" id="GO:0000287">
    <property type="term" value="F:magnesium ion binding"/>
    <property type="evidence" value="ECO:0007669"/>
    <property type="project" value="InterPro"/>
</dbReference>
<dbReference type="EMBL" id="MU001635">
    <property type="protein sequence ID" value="KAF2482882.1"/>
    <property type="molecule type" value="Genomic_DNA"/>
</dbReference>
<evidence type="ECO:0000256" key="3">
    <source>
        <dbReference type="ARBA" id="ARBA00022723"/>
    </source>
</evidence>
<evidence type="ECO:0000259" key="12">
    <source>
        <dbReference type="Pfam" id="PF02775"/>
    </source>
</evidence>
<dbReference type="InterPro" id="IPR029035">
    <property type="entry name" value="DHS-like_NAD/FAD-binding_dom"/>
</dbReference>
<evidence type="ECO:0000256" key="10">
    <source>
        <dbReference type="RuleBase" id="RU362132"/>
    </source>
</evidence>
<comment type="similarity">
    <text evidence="2 10">Belongs to the TPP enzyme family.</text>
</comment>
<organism evidence="14 15">
    <name type="scientific">Neohortaea acidophila</name>
    <dbReference type="NCBI Taxonomy" id="245834"/>
    <lineage>
        <taxon>Eukaryota</taxon>
        <taxon>Fungi</taxon>
        <taxon>Dikarya</taxon>
        <taxon>Ascomycota</taxon>
        <taxon>Pezizomycotina</taxon>
        <taxon>Dothideomycetes</taxon>
        <taxon>Dothideomycetidae</taxon>
        <taxon>Mycosphaerellales</taxon>
        <taxon>Teratosphaeriaceae</taxon>
        <taxon>Neohortaea</taxon>
    </lineage>
</organism>
<dbReference type="SUPFAM" id="SSF52467">
    <property type="entry name" value="DHS-like NAD/FAD-binding domain"/>
    <property type="match status" value="1"/>
</dbReference>
<dbReference type="Pfam" id="PF02775">
    <property type="entry name" value="TPP_enzyme_C"/>
    <property type="match status" value="1"/>
</dbReference>
<dbReference type="GO" id="GO:0001561">
    <property type="term" value="P:fatty acid alpha-oxidation"/>
    <property type="evidence" value="ECO:0007669"/>
    <property type="project" value="TreeGrafter"/>
</dbReference>
<dbReference type="OrthoDB" id="10006023at2759"/>
<dbReference type="GeneID" id="54474450"/>
<keyword evidence="6" id="KW-0456">Lyase</keyword>
<gene>
    <name evidence="14" type="ORF">BDY17DRAFT_296424</name>
</gene>
<comment type="catalytic activity">
    <reaction evidence="7">
        <text>a 2-hydroxy-3-methyl fatty acyl-CoA = a 2-methyl-branched fatty aldehyde + formyl-CoA</text>
        <dbReference type="Rhea" id="RHEA:25375"/>
        <dbReference type="ChEBI" id="CHEBI:49188"/>
        <dbReference type="ChEBI" id="CHEBI:57376"/>
        <dbReference type="ChEBI" id="CHEBI:58783"/>
        <dbReference type="EC" id="4.1.2.63"/>
    </reaction>
    <physiologicalReaction direction="left-to-right" evidence="7">
        <dbReference type="Rhea" id="RHEA:25376"/>
    </physiologicalReaction>
</comment>
<dbReference type="Pfam" id="PF00205">
    <property type="entry name" value="TPP_enzyme_M"/>
    <property type="match status" value="1"/>
</dbReference>
<keyword evidence="5 10" id="KW-0786">Thiamine pyrophosphate</keyword>